<keyword evidence="3 16" id="KW-1003">Cell membrane</keyword>
<comment type="subcellular location">
    <subcellularLocation>
        <location evidence="16">Cell inner membrane</location>
        <topology evidence="16">Multi-pass membrane protein</topology>
    </subcellularLocation>
    <subcellularLocation>
        <location evidence="1">Cell membrane</location>
        <topology evidence="1">Multi-pass membrane protein</topology>
    </subcellularLocation>
    <text evidence="16">Localizes to the division septum.</text>
</comment>
<keyword evidence="11 16" id="KW-0472">Membrane</keyword>
<evidence type="ECO:0000313" key="18">
    <source>
        <dbReference type="EMBL" id="GAA0814986.1"/>
    </source>
</evidence>
<evidence type="ECO:0000256" key="11">
    <source>
        <dbReference type="ARBA" id="ARBA00023136"/>
    </source>
</evidence>
<evidence type="ECO:0000256" key="16">
    <source>
        <dbReference type="HAMAP-Rule" id="MF_00913"/>
    </source>
</evidence>
<evidence type="ECO:0000256" key="15">
    <source>
        <dbReference type="ARBA" id="ARBA00049902"/>
    </source>
</evidence>
<dbReference type="PANTHER" id="PTHR30474">
    <property type="entry name" value="CELL CYCLE PROTEIN"/>
    <property type="match status" value="1"/>
</dbReference>
<feature type="region of interest" description="Disordered" evidence="17">
    <location>
        <begin position="420"/>
        <end position="442"/>
    </location>
</feature>
<feature type="transmembrane region" description="Helical" evidence="16">
    <location>
        <begin position="189"/>
        <end position="206"/>
    </location>
</feature>
<feature type="transmembrane region" description="Helical" evidence="16">
    <location>
        <begin position="60"/>
        <end position="82"/>
    </location>
</feature>
<dbReference type="EC" id="2.4.99.28" evidence="16"/>
<accession>A0ABN1L5J3</accession>
<dbReference type="Pfam" id="PF01098">
    <property type="entry name" value="FTSW_RODA_SPOVE"/>
    <property type="match status" value="1"/>
</dbReference>
<keyword evidence="9 16" id="KW-0573">Peptidoglycan synthesis</keyword>
<feature type="transmembrane region" description="Helical" evidence="16">
    <location>
        <begin position="212"/>
        <end position="229"/>
    </location>
</feature>
<dbReference type="Proteomes" id="UP001500021">
    <property type="component" value="Unassembled WGS sequence"/>
</dbReference>
<dbReference type="HAMAP" id="MF_00913">
    <property type="entry name" value="PGT_FtsW_proteobact"/>
    <property type="match status" value="1"/>
</dbReference>
<keyword evidence="12 16" id="KW-0131">Cell cycle</keyword>
<dbReference type="NCBIfam" id="TIGR02614">
    <property type="entry name" value="ftsW"/>
    <property type="match status" value="1"/>
</dbReference>
<keyword evidence="6 16" id="KW-0808">Transferase</keyword>
<protein>
    <recommendedName>
        <fullName evidence="16">Probable peptidoglycan glycosyltransferase FtsW</fullName>
        <shortName evidence="16">PGT</shortName>
        <ecNumber evidence="16">2.4.99.28</ecNumber>
    </recommendedName>
    <alternativeName>
        <fullName evidence="16">Cell division protein FtsW</fullName>
    </alternativeName>
    <alternativeName>
        <fullName evidence="16">Cell wall polymerase</fullName>
    </alternativeName>
    <alternativeName>
        <fullName evidence="16">Peptidoglycan polymerase</fullName>
        <shortName evidence="16">PG polymerase</shortName>
    </alternativeName>
</protein>
<evidence type="ECO:0000256" key="7">
    <source>
        <dbReference type="ARBA" id="ARBA00022692"/>
    </source>
</evidence>
<feature type="transmembrane region" description="Helical" evidence="16">
    <location>
        <begin position="234"/>
        <end position="251"/>
    </location>
</feature>
<organism evidence="18 19">
    <name type="scientific">Colwellia asteriadis</name>
    <dbReference type="NCBI Taxonomy" id="517723"/>
    <lineage>
        <taxon>Bacteria</taxon>
        <taxon>Pseudomonadati</taxon>
        <taxon>Pseudomonadota</taxon>
        <taxon>Gammaproteobacteria</taxon>
        <taxon>Alteromonadales</taxon>
        <taxon>Colwelliaceae</taxon>
        <taxon>Colwellia</taxon>
    </lineage>
</organism>
<feature type="transmembrane region" description="Helical" evidence="16">
    <location>
        <begin position="153"/>
        <end position="177"/>
    </location>
</feature>
<proteinExistence type="inferred from homology"/>
<evidence type="ECO:0000256" key="12">
    <source>
        <dbReference type="ARBA" id="ARBA00023306"/>
    </source>
</evidence>
<keyword evidence="10 16" id="KW-1133">Transmembrane helix</keyword>
<dbReference type="PROSITE" id="PS00428">
    <property type="entry name" value="FTSW_RODA_SPOVE"/>
    <property type="match status" value="1"/>
</dbReference>
<comment type="similarity">
    <text evidence="14 16">Belongs to the SEDS family. FtsW subfamily.</text>
</comment>
<evidence type="ECO:0000256" key="4">
    <source>
        <dbReference type="ARBA" id="ARBA00022618"/>
    </source>
</evidence>
<evidence type="ECO:0000256" key="8">
    <source>
        <dbReference type="ARBA" id="ARBA00022960"/>
    </source>
</evidence>
<feature type="transmembrane region" description="Helical" evidence="16">
    <location>
        <begin position="319"/>
        <end position="339"/>
    </location>
</feature>
<keyword evidence="5 16" id="KW-0328">Glycosyltransferase</keyword>
<evidence type="ECO:0000256" key="17">
    <source>
        <dbReference type="SAM" id="MobiDB-lite"/>
    </source>
</evidence>
<feature type="transmembrane region" description="Helical" evidence="16">
    <location>
        <begin position="124"/>
        <end position="141"/>
    </location>
</feature>
<keyword evidence="4 16" id="KW-0132">Cell division</keyword>
<dbReference type="NCBIfam" id="NF008042">
    <property type="entry name" value="PRK10774.1"/>
    <property type="match status" value="1"/>
</dbReference>
<evidence type="ECO:0000256" key="6">
    <source>
        <dbReference type="ARBA" id="ARBA00022679"/>
    </source>
</evidence>
<evidence type="ECO:0000256" key="3">
    <source>
        <dbReference type="ARBA" id="ARBA00022475"/>
    </source>
</evidence>
<gene>
    <name evidence="16 18" type="primary">ftsW</name>
    <name evidence="18" type="ORF">GCM10009111_12690</name>
</gene>
<dbReference type="GO" id="GO:0051301">
    <property type="term" value="P:cell division"/>
    <property type="evidence" value="ECO:0007669"/>
    <property type="project" value="UniProtKB-KW"/>
</dbReference>
<feature type="transmembrane region" description="Helical" evidence="16">
    <location>
        <begin position="388"/>
        <end position="407"/>
    </location>
</feature>
<feature type="transmembrane region" description="Helical" evidence="16">
    <location>
        <begin position="351"/>
        <end position="376"/>
    </location>
</feature>
<evidence type="ECO:0000256" key="14">
    <source>
        <dbReference type="ARBA" id="ARBA00038053"/>
    </source>
</evidence>
<dbReference type="InterPro" id="IPR013437">
    <property type="entry name" value="FtsW"/>
</dbReference>
<dbReference type="RefSeq" id="WP_343816334.1">
    <property type="nucleotide sequence ID" value="NZ_BAAAFA010000003.1"/>
</dbReference>
<evidence type="ECO:0000256" key="5">
    <source>
        <dbReference type="ARBA" id="ARBA00022676"/>
    </source>
</evidence>
<keyword evidence="8 16" id="KW-0133">Cell shape</keyword>
<comment type="function">
    <text evidence="16">Peptidoglycan polymerase that is essential for cell division.</text>
</comment>
<comment type="catalytic activity">
    <reaction evidence="15 16">
        <text>[GlcNAc-(1-&gt;4)-Mur2Ac(oyl-L-Ala-gamma-D-Glu-L-Lys-D-Ala-D-Ala)](n)-di-trans,octa-cis-undecaprenyl diphosphate + beta-D-GlcNAc-(1-&gt;4)-Mur2Ac(oyl-L-Ala-gamma-D-Glu-L-Lys-D-Ala-D-Ala)-di-trans,octa-cis-undecaprenyl diphosphate = [GlcNAc-(1-&gt;4)-Mur2Ac(oyl-L-Ala-gamma-D-Glu-L-Lys-D-Ala-D-Ala)](n+1)-di-trans,octa-cis-undecaprenyl diphosphate + di-trans,octa-cis-undecaprenyl diphosphate + H(+)</text>
        <dbReference type="Rhea" id="RHEA:23708"/>
        <dbReference type="Rhea" id="RHEA-COMP:9602"/>
        <dbReference type="Rhea" id="RHEA-COMP:9603"/>
        <dbReference type="ChEBI" id="CHEBI:15378"/>
        <dbReference type="ChEBI" id="CHEBI:58405"/>
        <dbReference type="ChEBI" id="CHEBI:60033"/>
        <dbReference type="ChEBI" id="CHEBI:78435"/>
        <dbReference type="EC" id="2.4.99.28"/>
    </reaction>
</comment>
<name>A0ABN1L5J3_9GAMM</name>
<sequence>MSIVESAELTKVVEPAEADNTANNAKRNVGNFFQVQLPLWFNRFSAAPAPYSTATFDRGFVVLGLTMYMLGLVMVATSSIPVGENLFNNPFHFVVRHGIYICLSIVTAAVALQIPMSWWHKNSGYLLGFGILLLIVVLLIGREVNGSTRWIVIGPITVQAAEPAKLFFFCYLAAYLVRRRDQVMENIKGFVKPLIVFAILASLLLLQPDLGTIIVMFVTTFGLLFLAGAKLWQFLGLAAVGVTLLSLLAIFEPYRWRRVTSFLDPWQDPFGSGYQLTQSLMAYGRGEVFGQGLGNSIQKLAYLPEAHTDFVMAVLAEEFGFVGISVILILSMVLVFKALMLGKRALSKEKYFEGFFAYAIGIWMCFQAGVNIGASAGIVPTKGLTMPLISYGGSSMIVMTLALVILIRIDHEIRLQSIQATSTPKKSKNQKQPDEVLAHDAP</sequence>
<evidence type="ECO:0000256" key="13">
    <source>
        <dbReference type="ARBA" id="ARBA00023316"/>
    </source>
</evidence>
<comment type="caution">
    <text evidence="18">The sequence shown here is derived from an EMBL/GenBank/DDBJ whole genome shotgun (WGS) entry which is preliminary data.</text>
</comment>
<evidence type="ECO:0000256" key="2">
    <source>
        <dbReference type="ARBA" id="ARBA00004752"/>
    </source>
</evidence>
<feature type="compositionally biased region" description="Basic and acidic residues" evidence="17">
    <location>
        <begin position="431"/>
        <end position="442"/>
    </location>
</feature>
<keyword evidence="7 16" id="KW-0812">Transmembrane</keyword>
<feature type="transmembrane region" description="Helical" evidence="16">
    <location>
        <begin position="94"/>
        <end position="112"/>
    </location>
</feature>
<reference evidence="18 19" key="1">
    <citation type="journal article" date="2019" name="Int. J. Syst. Evol. Microbiol.">
        <title>The Global Catalogue of Microorganisms (GCM) 10K type strain sequencing project: providing services to taxonomists for standard genome sequencing and annotation.</title>
        <authorList>
            <consortium name="The Broad Institute Genomics Platform"/>
            <consortium name="The Broad Institute Genome Sequencing Center for Infectious Disease"/>
            <person name="Wu L."/>
            <person name="Ma J."/>
        </authorList>
    </citation>
    <scope>NUCLEOTIDE SEQUENCE [LARGE SCALE GENOMIC DNA]</scope>
    <source>
        <strain evidence="18 19">JCM 15608</strain>
    </source>
</reference>
<dbReference type="EMBL" id="BAAAFA010000003">
    <property type="protein sequence ID" value="GAA0814986.1"/>
    <property type="molecule type" value="Genomic_DNA"/>
</dbReference>
<evidence type="ECO:0000313" key="19">
    <source>
        <dbReference type="Proteomes" id="UP001500021"/>
    </source>
</evidence>
<evidence type="ECO:0000256" key="9">
    <source>
        <dbReference type="ARBA" id="ARBA00022984"/>
    </source>
</evidence>
<dbReference type="InterPro" id="IPR018365">
    <property type="entry name" value="Cell_cycle_FtsW-rel_CS"/>
</dbReference>
<evidence type="ECO:0000256" key="1">
    <source>
        <dbReference type="ARBA" id="ARBA00004651"/>
    </source>
</evidence>
<dbReference type="InterPro" id="IPR001182">
    <property type="entry name" value="FtsW/RodA"/>
</dbReference>
<evidence type="ECO:0000256" key="10">
    <source>
        <dbReference type="ARBA" id="ARBA00022989"/>
    </source>
</evidence>
<keyword evidence="13 16" id="KW-0961">Cell wall biogenesis/degradation</keyword>
<comment type="pathway">
    <text evidence="2 16">Cell wall biogenesis; peptidoglycan biosynthesis.</text>
</comment>
<keyword evidence="16" id="KW-0997">Cell inner membrane</keyword>
<dbReference type="PANTHER" id="PTHR30474:SF2">
    <property type="entry name" value="PEPTIDOGLYCAN GLYCOSYLTRANSFERASE FTSW-RELATED"/>
    <property type="match status" value="1"/>
</dbReference>
<keyword evidence="19" id="KW-1185">Reference proteome</keyword>